<feature type="active site" description="Nucleophile" evidence="4">
    <location>
        <position position="250"/>
    </location>
</feature>
<dbReference type="EMBL" id="KV454541">
    <property type="protein sequence ID" value="ODV67216.1"/>
    <property type="molecule type" value="Genomic_DNA"/>
</dbReference>
<dbReference type="AlphaFoldDB" id="A0A1E4RJ08"/>
<dbReference type="Gene3D" id="3.40.1090.10">
    <property type="entry name" value="Cytosolic phospholipase A2 catalytic domain"/>
    <property type="match status" value="2"/>
</dbReference>
<evidence type="ECO:0000256" key="1">
    <source>
        <dbReference type="ARBA" id="ARBA00022801"/>
    </source>
</evidence>
<dbReference type="InterPro" id="IPR016035">
    <property type="entry name" value="Acyl_Trfase/lysoPLipase"/>
</dbReference>
<evidence type="ECO:0000259" key="6">
    <source>
        <dbReference type="PROSITE" id="PS51635"/>
    </source>
</evidence>
<dbReference type="Pfam" id="PF11815">
    <property type="entry name" value="DUF3336"/>
    <property type="match status" value="1"/>
</dbReference>
<dbReference type="GeneID" id="30997604"/>
<evidence type="ECO:0000313" key="7">
    <source>
        <dbReference type="EMBL" id="ODV67216.1"/>
    </source>
</evidence>
<feature type="compositionally biased region" description="Basic and acidic residues" evidence="5">
    <location>
        <begin position="744"/>
        <end position="754"/>
    </location>
</feature>
<protein>
    <submittedName>
        <fullName evidence="7">Patatin-domain-containing protein</fullName>
    </submittedName>
</protein>
<feature type="active site" description="Proton acceptor" evidence="4">
    <location>
        <position position="409"/>
    </location>
</feature>
<organism evidence="7 8">
    <name type="scientific">Hyphopichia burtonii NRRL Y-1933</name>
    <dbReference type="NCBI Taxonomy" id="984485"/>
    <lineage>
        <taxon>Eukaryota</taxon>
        <taxon>Fungi</taxon>
        <taxon>Dikarya</taxon>
        <taxon>Ascomycota</taxon>
        <taxon>Saccharomycotina</taxon>
        <taxon>Pichiomycetes</taxon>
        <taxon>Debaryomycetaceae</taxon>
        <taxon>Hyphopichia</taxon>
    </lineage>
</organism>
<keyword evidence="8" id="KW-1185">Reference proteome</keyword>
<feature type="compositionally biased region" description="Low complexity" evidence="5">
    <location>
        <begin position="836"/>
        <end position="852"/>
    </location>
</feature>
<feature type="region of interest" description="Disordered" evidence="5">
    <location>
        <begin position="908"/>
        <end position="978"/>
    </location>
</feature>
<proteinExistence type="predicted"/>
<dbReference type="SUPFAM" id="SSF52151">
    <property type="entry name" value="FabD/lysophospholipase-like"/>
    <property type="match status" value="1"/>
</dbReference>
<evidence type="ECO:0000313" key="8">
    <source>
        <dbReference type="Proteomes" id="UP000095085"/>
    </source>
</evidence>
<feature type="compositionally biased region" description="Basic and acidic residues" evidence="5">
    <location>
        <begin position="612"/>
        <end position="625"/>
    </location>
</feature>
<dbReference type="Pfam" id="PF01734">
    <property type="entry name" value="Patatin"/>
    <property type="match status" value="1"/>
</dbReference>
<dbReference type="InterPro" id="IPR021771">
    <property type="entry name" value="Triacylglycerol_lipase_N"/>
</dbReference>
<name>A0A1E4RJ08_9ASCO</name>
<dbReference type="OrthoDB" id="10049244at2759"/>
<feature type="compositionally biased region" description="Polar residues" evidence="5">
    <location>
        <begin position="813"/>
        <end position="822"/>
    </location>
</feature>
<accession>A0A1E4RJ08</accession>
<evidence type="ECO:0000256" key="5">
    <source>
        <dbReference type="SAM" id="MobiDB-lite"/>
    </source>
</evidence>
<dbReference type="STRING" id="984485.A0A1E4RJ08"/>
<gene>
    <name evidence="7" type="ORF">HYPBUDRAFT_209044</name>
</gene>
<feature type="region of interest" description="Disordered" evidence="5">
    <location>
        <begin position="737"/>
        <end position="760"/>
    </location>
</feature>
<comment type="caution">
    <text evidence="4">Lacks conserved residue(s) required for the propagation of feature annotation.</text>
</comment>
<sequence>MTELLPTVGRSSVNISHSDIIEALFKNNLHLTPEQAPINEEPNIQESKLKYMIYNGARMLPIFNRFLPVADEKKILIDSLVSQQSSATTYRKWYDASLQLDEVLGNNSWKLNPQSNMYDYDLIFRNLKEMQNARLSKDYKLLLYLIRTKWIRNLGNMGNIDLYRHSHVGTKKLIEEYVNECQLSLDYLIYDHDVNLDDRYLLGMLIQTRKNVGRTALVLSGGSTFGVFHIGVLITLLEANLLPRIVSGSSAGSIIASILCCHTNEETVLLLNTITERKFNIFGEHIDHTMKKSKFKNLLNSFGHLLKYGTLFDIDGLQETMVDFVGDLTFREAYNRTGKILNITVSPASAHEQTRLLNYLTAPNCLIWSAVCASCSLPGFFPSTSIYEKNPRTNEIHEWNNDVTMKYVDGSVDNDLPITRLLEMFNVDHIIAVQVNPHVIPMLKVSISSLGGEIENELNARIRDLMNNCYDFITSEIVHYLQILSEMNIYKNLCGKLITLLSQDYSGDVTILPDLTPVDFTKIFENPTPEFILDFIIRGARASWPKVTVIRNHCGVEFALDKAISLLRGRLISSANNLIGYHSQAPDKSLSMKNTNSSNSYYTLVNSPVLNDDPKHSDSLFEKSNEQPGIKRHNSTSNTRASDPEKLPIKSKRNSIGPQNPAADRKKSKGQSFTSLVSLTNSNNGNPSRGGFDKERPDLFVRFSEQFDQSQLNQSDLKRTASARKHRIHFEDQNIRKAKSSSNFHKEPKFDDPATTKSKGKLKYQTERIPYYKGNPYSENVNKSKKPSFDGEMQYAEKAITTPDGSEKANLPKRSNNSSLRNSFIGLNRLKDHKSSTSSSMSNSRTSSNSNSYFNLKDHPDVLKSLNSPDIRRKLTRLLKGIKTSLKSRTSSEEDFGELNMFEPIHVDNASDLTDKNSSEESEQHVDSRSYEEGDEDDLTVVPERAGSSSRAYSPGLTSGAKKTNEKSKIGLDNSPDIDAFYECD</sequence>
<dbReference type="InterPro" id="IPR050301">
    <property type="entry name" value="NTE"/>
</dbReference>
<dbReference type="PROSITE" id="PS51635">
    <property type="entry name" value="PNPLA"/>
    <property type="match status" value="1"/>
</dbReference>
<feature type="domain" description="PNPLA" evidence="6">
    <location>
        <begin position="217"/>
        <end position="422"/>
    </location>
</feature>
<feature type="short sequence motif" description="GXSXG" evidence="4">
    <location>
        <begin position="248"/>
        <end position="252"/>
    </location>
</feature>
<dbReference type="RefSeq" id="XP_020076283.1">
    <property type="nucleotide sequence ID" value="XM_020223055.1"/>
</dbReference>
<evidence type="ECO:0000256" key="3">
    <source>
        <dbReference type="ARBA" id="ARBA00023098"/>
    </source>
</evidence>
<dbReference type="PANTHER" id="PTHR14226">
    <property type="entry name" value="NEUROPATHY TARGET ESTERASE/SWISS CHEESE D.MELANOGASTER"/>
    <property type="match status" value="1"/>
</dbReference>
<dbReference type="CDD" id="cd07230">
    <property type="entry name" value="Pat_TGL4-5_like"/>
    <property type="match status" value="1"/>
</dbReference>
<dbReference type="Proteomes" id="UP000095085">
    <property type="component" value="Unassembled WGS sequence"/>
</dbReference>
<feature type="region of interest" description="Disordered" evidence="5">
    <location>
        <begin position="605"/>
        <end position="695"/>
    </location>
</feature>
<feature type="region of interest" description="Disordered" evidence="5">
    <location>
        <begin position="800"/>
        <end position="855"/>
    </location>
</feature>
<feature type="compositionally biased region" description="Polar residues" evidence="5">
    <location>
        <begin position="670"/>
        <end position="687"/>
    </location>
</feature>
<feature type="compositionally biased region" description="Basic and acidic residues" evidence="5">
    <location>
        <begin position="913"/>
        <end position="932"/>
    </location>
</feature>
<dbReference type="GO" id="GO:0016042">
    <property type="term" value="P:lipid catabolic process"/>
    <property type="evidence" value="ECO:0007669"/>
    <property type="project" value="UniProtKB-UniRule"/>
</dbReference>
<keyword evidence="2 4" id="KW-0442">Lipid degradation</keyword>
<keyword evidence="3 4" id="KW-0443">Lipid metabolism</keyword>
<dbReference type="PANTHER" id="PTHR14226:SF10">
    <property type="entry name" value="TRIACYLGLYCEROL LIPASE 4-RELATED"/>
    <property type="match status" value="1"/>
</dbReference>
<evidence type="ECO:0000256" key="4">
    <source>
        <dbReference type="PROSITE-ProRule" id="PRU01161"/>
    </source>
</evidence>
<dbReference type="GO" id="GO:0004806">
    <property type="term" value="F:triacylglycerol lipase activity"/>
    <property type="evidence" value="ECO:0007669"/>
    <property type="project" value="InterPro"/>
</dbReference>
<evidence type="ECO:0000256" key="2">
    <source>
        <dbReference type="ARBA" id="ARBA00022963"/>
    </source>
</evidence>
<keyword evidence="1 4" id="KW-0378">Hydrolase</keyword>
<dbReference type="GO" id="GO:0006641">
    <property type="term" value="P:triglyceride metabolic process"/>
    <property type="evidence" value="ECO:0007669"/>
    <property type="project" value="UniProtKB-ARBA"/>
</dbReference>
<dbReference type="InterPro" id="IPR002641">
    <property type="entry name" value="PNPLA_dom"/>
</dbReference>
<reference evidence="8" key="1">
    <citation type="submission" date="2016-05" db="EMBL/GenBank/DDBJ databases">
        <title>Comparative genomics of biotechnologically important yeasts.</title>
        <authorList>
            <consortium name="DOE Joint Genome Institute"/>
            <person name="Riley R."/>
            <person name="Haridas S."/>
            <person name="Wolfe K.H."/>
            <person name="Lopes M.R."/>
            <person name="Hittinger C.T."/>
            <person name="Goker M."/>
            <person name="Salamov A."/>
            <person name="Wisecaver J."/>
            <person name="Long T.M."/>
            <person name="Aerts A.L."/>
            <person name="Barry K."/>
            <person name="Choi C."/>
            <person name="Clum A."/>
            <person name="Coughlan A.Y."/>
            <person name="Deshpande S."/>
            <person name="Douglass A.P."/>
            <person name="Hanson S.J."/>
            <person name="Klenk H.-P."/>
            <person name="Labutti K."/>
            <person name="Lapidus A."/>
            <person name="Lindquist E."/>
            <person name="Lipzen A."/>
            <person name="Meier-Kolthoff J.P."/>
            <person name="Ohm R.A."/>
            <person name="Otillar R.P."/>
            <person name="Pangilinan J."/>
            <person name="Peng Y."/>
            <person name="Rokas A."/>
            <person name="Rosa C.A."/>
            <person name="Scheuner C."/>
            <person name="Sibirny A.A."/>
            <person name="Slot J.C."/>
            <person name="Stielow J.B."/>
            <person name="Sun H."/>
            <person name="Kurtzman C.P."/>
            <person name="Blackwell M."/>
            <person name="Grigoriev I.V."/>
            <person name="Jeffries T.W."/>
        </authorList>
    </citation>
    <scope>NUCLEOTIDE SEQUENCE [LARGE SCALE GENOMIC DNA]</scope>
    <source>
        <strain evidence="8">NRRL Y-1933</strain>
    </source>
</reference>
<dbReference type="FunFam" id="3.40.1090.10:FF:000036">
    <property type="entry name" value="Patatin-like phospholipase domain-containing protein"/>
    <property type="match status" value="1"/>
</dbReference>